<dbReference type="Proteomes" id="UP000295707">
    <property type="component" value="Unassembled WGS sequence"/>
</dbReference>
<dbReference type="EMBL" id="SMFX01000001">
    <property type="protein sequence ID" value="TCK18266.1"/>
    <property type="molecule type" value="Genomic_DNA"/>
</dbReference>
<sequence>MEPDSKAQAQQRANQIRSFQAEVARLEAEGVMQLSADQQRAIHTYHDDLLAGFSQTFGIDRNRQARQLSLGMRIASFLGALALAASIFFLFYQFWGRFGSTAQVSILVLASLATFSATGLIAKRDTSGYLG</sequence>
<evidence type="ECO:0000313" key="2">
    <source>
        <dbReference type="EMBL" id="TCK18266.1"/>
    </source>
</evidence>
<accession>A0A4V2PGV3</accession>
<feature type="transmembrane region" description="Helical" evidence="1">
    <location>
        <begin position="70"/>
        <end position="95"/>
    </location>
</feature>
<name>A0A4V2PGV3_9GAMM</name>
<evidence type="ECO:0000256" key="1">
    <source>
        <dbReference type="SAM" id="Phobius"/>
    </source>
</evidence>
<organism evidence="2 3">
    <name type="scientific">Thiogranum longum</name>
    <dbReference type="NCBI Taxonomy" id="1537524"/>
    <lineage>
        <taxon>Bacteria</taxon>
        <taxon>Pseudomonadati</taxon>
        <taxon>Pseudomonadota</taxon>
        <taxon>Gammaproteobacteria</taxon>
        <taxon>Chromatiales</taxon>
        <taxon>Ectothiorhodospiraceae</taxon>
        <taxon>Thiogranum</taxon>
    </lineage>
</organism>
<keyword evidence="1" id="KW-1133">Transmembrane helix</keyword>
<evidence type="ECO:0000313" key="3">
    <source>
        <dbReference type="Proteomes" id="UP000295707"/>
    </source>
</evidence>
<feature type="transmembrane region" description="Helical" evidence="1">
    <location>
        <begin position="101"/>
        <end position="122"/>
    </location>
</feature>
<keyword evidence="1" id="KW-0812">Transmembrane</keyword>
<proteinExistence type="predicted"/>
<comment type="caution">
    <text evidence="2">The sequence shown here is derived from an EMBL/GenBank/DDBJ whole genome shotgun (WGS) entry which is preliminary data.</text>
</comment>
<protein>
    <submittedName>
        <fullName evidence="2">Putative membrane protein DUF2157</fullName>
    </submittedName>
</protein>
<reference evidence="2 3" key="1">
    <citation type="submission" date="2019-03" db="EMBL/GenBank/DDBJ databases">
        <title>Genomic Encyclopedia of Type Strains, Phase IV (KMG-IV): sequencing the most valuable type-strain genomes for metagenomic binning, comparative biology and taxonomic classification.</title>
        <authorList>
            <person name="Goeker M."/>
        </authorList>
    </citation>
    <scope>NUCLEOTIDE SEQUENCE [LARGE SCALE GENOMIC DNA]</scope>
    <source>
        <strain evidence="2 3">DSM 19610</strain>
    </source>
</reference>
<dbReference type="AlphaFoldDB" id="A0A4V2PGV3"/>
<keyword evidence="1" id="KW-0472">Membrane</keyword>
<keyword evidence="3" id="KW-1185">Reference proteome</keyword>
<gene>
    <name evidence="2" type="ORF">DFR30_1542</name>
</gene>
<dbReference type="RefSeq" id="WP_207891842.1">
    <property type="nucleotide sequence ID" value="NZ_SMFX01000001.1"/>
</dbReference>